<evidence type="ECO:0000313" key="2">
    <source>
        <dbReference type="Proteomes" id="UP000054653"/>
    </source>
</evidence>
<dbReference type="Proteomes" id="UP000054653">
    <property type="component" value="Unassembled WGS sequence"/>
</dbReference>
<gene>
    <name evidence="1" type="ORF">T03_13006</name>
</gene>
<accession>A0A0V1C7P0</accession>
<dbReference type="AlphaFoldDB" id="A0A0V1C7P0"/>
<comment type="caution">
    <text evidence="1">The sequence shown here is derived from an EMBL/GenBank/DDBJ whole genome shotgun (WGS) entry which is preliminary data.</text>
</comment>
<evidence type="ECO:0000313" key="1">
    <source>
        <dbReference type="EMBL" id="KRY45154.1"/>
    </source>
</evidence>
<dbReference type="EMBL" id="JYDI01000401">
    <property type="protein sequence ID" value="KRY45154.1"/>
    <property type="molecule type" value="Genomic_DNA"/>
</dbReference>
<reference evidence="1 2" key="1">
    <citation type="submission" date="2015-01" db="EMBL/GenBank/DDBJ databases">
        <title>Evolution of Trichinella species and genotypes.</title>
        <authorList>
            <person name="Korhonen P.K."/>
            <person name="Edoardo P."/>
            <person name="Giuseppe L.R."/>
            <person name="Gasser R.B."/>
        </authorList>
    </citation>
    <scope>NUCLEOTIDE SEQUENCE [LARGE SCALE GENOMIC DNA]</scope>
    <source>
        <strain evidence="1">ISS120</strain>
    </source>
</reference>
<keyword evidence="2" id="KW-1185">Reference proteome</keyword>
<organism evidence="1 2">
    <name type="scientific">Trichinella britovi</name>
    <name type="common">Parasitic roundworm</name>
    <dbReference type="NCBI Taxonomy" id="45882"/>
    <lineage>
        <taxon>Eukaryota</taxon>
        <taxon>Metazoa</taxon>
        <taxon>Ecdysozoa</taxon>
        <taxon>Nematoda</taxon>
        <taxon>Enoplea</taxon>
        <taxon>Dorylaimia</taxon>
        <taxon>Trichinellida</taxon>
        <taxon>Trichinellidae</taxon>
        <taxon>Trichinella</taxon>
    </lineage>
</organism>
<proteinExistence type="predicted"/>
<protein>
    <submittedName>
        <fullName evidence="1">Uncharacterized protein</fullName>
    </submittedName>
</protein>
<sequence length="74" mass="8273">MVVSSCSAMPNQLLGSYHSQIPKSVSTLHWIATNVQVQDTYASIVQYGMYHEQLIVDESLLHTLVTMGQNVYES</sequence>
<name>A0A0V1C7P0_TRIBR</name>